<comment type="caution">
    <text evidence="1">The sequence shown here is derived from an EMBL/GenBank/DDBJ whole genome shotgun (WGS) entry which is preliminary data.</text>
</comment>
<dbReference type="Proteomes" id="UP001320768">
    <property type="component" value="Unassembled WGS sequence"/>
</dbReference>
<sequence>MAEGYLYGRPLPDNVRFYAEPAVVFLRRQTQQYDLVVLDMYKGRSMIPGHLVTYDFYQLVKAHVKDGGQCILNVIASPIVGDSRYASKMDNTIKYAFPFVERYPLGYEALENIIYVYTAKDHREIYSRESSRPEMDQ</sequence>
<accession>A0ABT1L3X0</accession>
<dbReference type="InterPro" id="IPR029063">
    <property type="entry name" value="SAM-dependent_MTases_sf"/>
</dbReference>
<dbReference type="RefSeq" id="WP_258568980.1">
    <property type="nucleotide sequence ID" value="NZ_JAKUDN010000001.1"/>
</dbReference>
<reference evidence="1 2" key="1">
    <citation type="journal article" date="2022" name="Nat. Microbiol.">
        <title>The microbiome of a bacterivorous marine choanoflagellate contains a resource-demanding obligate bacterial associate.</title>
        <authorList>
            <person name="Needham D.M."/>
            <person name="Poirier C."/>
            <person name="Bachy C."/>
            <person name="George E.E."/>
            <person name="Wilken S."/>
            <person name="Yung C.C.M."/>
            <person name="Limardo A.J."/>
            <person name="Morando M."/>
            <person name="Sudek L."/>
            <person name="Malmstrom R.R."/>
            <person name="Keeling P.J."/>
            <person name="Santoro A.E."/>
            <person name="Worden A.Z."/>
        </authorList>
    </citation>
    <scope>NUCLEOTIDE SEQUENCE [LARGE SCALE GENOMIC DNA]</scope>
    <source>
        <strain evidence="1 2">Comchoano-2</strain>
    </source>
</reference>
<dbReference type="NCBIfam" id="NF037959">
    <property type="entry name" value="MFS_SpdSyn"/>
    <property type="match status" value="1"/>
</dbReference>
<evidence type="ECO:0000313" key="2">
    <source>
        <dbReference type="Proteomes" id="UP001320768"/>
    </source>
</evidence>
<keyword evidence="2" id="KW-1185">Reference proteome</keyword>
<gene>
    <name evidence="1" type="ORF">MKS91_01000</name>
</gene>
<dbReference type="SUPFAM" id="SSF53335">
    <property type="entry name" value="S-adenosyl-L-methionine-dependent methyltransferases"/>
    <property type="match status" value="1"/>
</dbReference>
<proteinExistence type="predicted"/>
<organism evidence="1 2">
    <name type="scientific">Candidatus Synchoanobacter obligatus</name>
    <dbReference type="NCBI Taxonomy" id="2919597"/>
    <lineage>
        <taxon>Bacteria</taxon>
        <taxon>Pseudomonadati</taxon>
        <taxon>Pseudomonadota</taxon>
        <taxon>Gammaproteobacteria</taxon>
        <taxon>Candidatus Comchoanobacterales</taxon>
        <taxon>Candidatus Comchoanobacteraceae</taxon>
        <taxon>Candidatus Synchoanobacter</taxon>
    </lineage>
</organism>
<name>A0ABT1L3X0_9GAMM</name>
<protein>
    <submittedName>
        <fullName evidence="1">Fused MFS/spermidine synthase</fullName>
    </submittedName>
</protein>
<dbReference type="Gene3D" id="3.40.50.150">
    <property type="entry name" value="Vaccinia Virus protein VP39"/>
    <property type="match status" value="1"/>
</dbReference>
<evidence type="ECO:0000313" key="1">
    <source>
        <dbReference type="EMBL" id="MCP8351872.1"/>
    </source>
</evidence>
<dbReference type="EMBL" id="JAKUDN010000001">
    <property type="protein sequence ID" value="MCP8351872.1"/>
    <property type="molecule type" value="Genomic_DNA"/>
</dbReference>